<evidence type="ECO:0000313" key="4">
    <source>
        <dbReference type="Proteomes" id="UP000887229"/>
    </source>
</evidence>
<dbReference type="InterPro" id="IPR053214">
    <property type="entry name" value="LysM12-like"/>
</dbReference>
<keyword evidence="2" id="KW-0843">Virulence</keyword>
<dbReference type="PANTHER" id="PTHR47700:SF1">
    <property type="entry name" value="CHITINASE"/>
    <property type="match status" value="1"/>
</dbReference>
<name>A0A9P7ZPG6_9HYPO</name>
<evidence type="ECO:0000313" key="3">
    <source>
        <dbReference type="EMBL" id="KAG9255775.1"/>
    </source>
</evidence>
<evidence type="ECO:0000256" key="2">
    <source>
        <dbReference type="ARBA" id="ARBA00023026"/>
    </source>
</evidence>
<dbReference type="RefSeq" id="XP_046119699.1">
    <property type="nucleotide sequence ID" value="XM_046260672.1"/>
</dbReference>
<proteinExistence type="predicted"/>
<dbReference type="AlphaFoldDB" id="A0A9P7ZPG6"/>
<sequence length="434" mass="46733">MDASTAWSDLVTGWKENKDLYSSFSSYIGLKMGVDSAFECGSLEDDTLWRVSTFLCGSEKLGPGRGVGGLAIVNSFVAINGMFRTVEDTITDSFALDLNTTGTLDSFADDFAPGPLEPDTAWRLVLLDVFTIGASAVLGPLFKNRIADWPRFAEEGSNAAAKLKNTTILAVQQGTTVAKDLLTRNPAEWDSDSQDDFKTYSTTVLSSWPNHVVDNLSVLFDGSDESIDRLGNMIADGSFISGSARWGGGVVKDENSQTLKSSVARTFFGIAISEIWRMSGTHSFVIDTGFDCDKDLSDLLQDDVRDKTGVCHNGKRYFLGVPEGNYSPWDGTYGFSVPPGVDALGEDSQYGGVTIEDVIVGSLNTFEANGGNDAPRPQDLNEGDINDLAVADDIRTPGLMRLPVCSPETAWRSWGEGDASDSAVYPCNIVEGKD</sequence>
<evidence type="ECO:0000256" key="1">
    <source>
        <dbReference type="ARBA" id="ARBA00022669"/>
    </source>
</evidence>
<organism evidence="3 4">
    <name type="scientific">Emericellopsis atlantica</name>
    <dbReference type="NCBI Taxonomy" id="2614577"/>
    <lineage>
        <taxon>Eukaryota</taxon>
        <taxon>Fungi</taxon>
        <taxon>Dikarya</taxon>
        <taxon>Ascomycota</taxon>
        <taxon>Pezizomycotina</taxon>
        <taxon>Sordariomycetes</taxon>
        <taxon>Hypocreomycetidae</taxon>
        <taxon>Hypocreales</taxon>
        <taxon>Bionectriaceae</taxon>
        <taxon>Emericellopsis</taxon>
    </lineage>
</organism>
<accession>A0A9P7ZPG6</accession>
<dbReference type="EMBL" id="MU251250">
    <property type="protein sequence ID" value="KAG9255775.1"/>
    <property type="molecule type" value="Genomic_DNA"/>
</dbReference>
<keyword evidence="1" id="KW-0147">Chitin-binding</keyword>
<reference evidence="3" key="1">
    <citation type="journal article" date="2021" name="IMA Fungus">
        <title>Genomic characterization of three marine fungi, including Emericellopsis atlantica sp. nov. with signatures of a generalist lifestyle and marine biomass degradation.</title>
        <authorList>
            <person name="Hagestad O.C."/>
            <person name="Hou L."/>
            <person name="Andersen J.H."/>
            <person name="Hansen E.H."/>
            <person name="Altermark B."/>
            <person name="Li C."/>
            <person name="Kuhnert E."/>
            <person name="Cox R.J."/>
            <person name="Crous P.W."/>
            <person name="Spatafora J.W."/>
            <person name="Lail K."/>
            <person name="Amirebrahimi M."/>
            <person name="Lipzen A."/>
            <person name="Pangilinan J."/>
            <person name="Andreopoulos W."/>
            <person name="Hayes R.D."/>
            <person name="Ng V."/>
            <person name="Grigoriev I.V."/>
            <person name="Jackson S.A."/>
            <person name="Sutton T.D.S."/>
            <person name="Dobson A.D.W."/>
            <person name="Rama T."/>
        </authorList>
    </citation>
    <scope>NUCLEOTIDE SEQUENCE</scope>
    <source>
        <strain evidence="3">TS7</strain>
    </source>
</reference>
<dbReference type="OrthoDB" id="3257981at2759"/>
<keyword evidence="4" id="KW-1185">Reference proteome</keyword>
<comment type="caution">
    <text evidence="3">The sequence shown here is derived from an EMBL/GenBank/DDBJ whole genome shotgun (WGS) entry which is preliminary data.</text>
</comment>
<dbReference type="GO" id="GO:0008061">
    <property type="term" value="F:chitin binding"/>
    <property type="evidence" value="ECO:0007669"/>
    <property type="project" value="UniProtKB-KW"/>
</dbReference>
<dbReference type="PANTHER" id="PTHR47700">
    <property type="entry name" value="V CHITINASE, PUTATIVE (AFU_ORTHOLOGUE AFUA_6G13720)-RELATED"/>
    <property type="match status" value="1"/>
</dbReference>
<dbReference type="Proteomes" id="UP000887229">
    <property type="component" value="Unassembled WGS sequence"/>
</dbReference>
<protein>
    <submittedName>
        <fullName evidence="3">Uncharacterized protein</fullName>
    </submittedName>
</protein>
<gene>
    <name evidence="3" type="ORF">F5Z01DRAFT_557238</name>
</gene>
<dbReference type="GeneID" id="70291575"/>